<keyword evidence="1" id="KW-0732">Signal</keyword>
<comment type="caution">
    <text evidence="2">The sequence shown here is derived from an EMBL/GenBank/DDBJ whole genome shotgun (WGS) entry which is preliminary data.</text>
</comment>
<sequence length="104" mass="11783">MLQIFTCISNFGSLLIFALFTQFSSSRQHLACTLTCSDIGSSHNFCGRRLFCLYIQLVERNFDLCGPFQVSDLHIVFWGGNFAHLCLTLPITLFLVICKSVHPF</sequence>
<evidence type="ECO:0008006" key="4">
    <source>
        <dbReference type="Google" id="ProtNLM"/>
    </source>
</evidence>
<proteinExistence type="predicted"/>
<organism evidence="2 3">
    <name type="scientific">Halteria grandinella</name>
    <dbReference type="NCBI Taxonomy" id="5974"/>
    <lineage>
        <taxon>Eukaryota</taxon>
        <taxon>Sar</taxon>
        <taxon>Alveolata</taxon>
        <taxon>Ciliophora</taxon>
        <taxon>Intramacronucleata</taxon>
        <taxon>Spirotrichea</taxon>
        <taxon>Stichotrichia</taxon>
        <taxon>Sporadotrichida</taxon>
        <taxon>Halteriidae</taxon>
        <taxon>Halteria</taxon>
    </lineage>
</organism>
<dbReference type="Proteomes" id="UP000785679">
    <property type="component" value="Unassembled WGS sequence"/>
</dbReference>
<gene>
    <name evidence="2" type="ORF">FGO68_gene14946</name>
</gene>
<protein>
    <recommendedName>
        <fullName evidence="4">Secreted protein</fullName>
    </recommendedName>
</protein>
<keyword evidence="3" id="KW-1185">Reference proteome</keyword>
<evidence type="ECO:0000313" key="2">
    <source>
        <dbReference type="EMBL" id="TNV81467.1"/>
    </source>
</evidence>
<evidence type="ECO:0000256" key="1">
    <source>
        <dbReference type="SAM" id="SignalP"/>
    </source>
</evidence>
<accession>A0A8J8T3Y4</accession>
<dbReference type="AlphaFoldDB" id="A0A8J8T3Y4"/>
<evidence type="ECO:0000313" key="3">
    <source>
        <dbReference type="Proteomes" id="UP000785679"/>
    </source>
</evidence>
<dbReference type="EMBL" id="RRYP01006110">
    <property type="protein sequence ID" value="TNV81467.1"/>
    <property type="molecule type" value="Genomic_DNA"/>
</dbReference>
<name>A0A8J8T3Y4_HALGN</name>
<feature type="chain" id="PRO_5035186659" description="Secreted protein" evidence="1">
    <location>
        <begin position="27"/>
        <end position="104"/>
    </location>
</feature>
<reference evidence="2" key="1">
    <citation type="submission" date="2019-06" db="EMBL/GenBank/DDBJ databases">
        <authorList>
            <person name="Zheng W."/>
        </authorList>
    </citation>
    <scope>NUCLEOTIDE SEQUENCE</scope>
    <source>
        <strain evidence="2">QDHG01</strain>
    </source>
</reference>
<feature type="signal peptide" evidence="1">
    <location>
        <begin position="1"/>
        <end position="26"/>
    </location>
</feature>